<gene>
    <name evidence="2" type="ORF">SAMN05444392_104101</name>
</gene>
<keyword evidence="3" id="KW-1185">Reference proteome</keyword>
<protein>
    <recommendedName>
        <fullName evidence="4">ABC transport system permease protein</fullName>
    </recommendedName>
</protein>
<dbReference type="Proteomes" id="UP000184476">
    <property type="component" value="Unassembled WGS sequence"/>
</dbReference>
<sequence length="74" mass="8649">MQKDDRMSFIIQLGVLFFIPFVVAVINTILGLMILQDKLFTSITEYTVIIITGFFVLHLLYFLFIRSKYIQALL</sequence>
<evidence type="ECO:0000256" key="1">
    <source>
        <dbReference type="SAM" id="Phobius"/>
    </source>
</evidence>
<evidence type="ECO:0000313" key="3">
    <source>
        <dbReference type="Proteomes" id="UP000184476"/>
    </source>
</evidence>
<name>A0A1M4X3E1_9BACL</name>
<keyword evidence="1" id="KW-0472">Membrane</keyword>
<dbReference type="EMBL" id="FQVL01000004">
    <property type="protein sequence ID" value="SHE87986.1"/>
    <property type="molecule type" value="Genomic_DNA"/>
</dbReference>
<evidence type="ECO:0000313" key="2">
    <source>
        <dbReference type="EMBL" id="SHE87986.1"/>
    </source>
</evidence>
<feature type="transmembrane region" description="Helical" evidence="1">
    <location>
        <begin position="46"/>
        <end position="65"/>
    </location>
</feature>
<dbReference type="AlphaFoldDB" id="A0A1M4X3E1"/>
<keyword evidence="1" id="KW-0812">Transmembrane</keyword>
<feature type="transmembrane region" description="Helical" evidence="1">
    <location>
        <begin position="9"/>
        <end position="34"/>
    </location>
</feature>
<reference evidence="2 3" key="1">
    <citation type="submission" date="2016-11" db="EMBL/GenBank/DDBJ databases">
        <authorList>
            <person name="Jaros S."/>
            <person name="Januszkiewicz K."/>
            <person name="Wedrychowicz H."/>
        </authorList>
    </citation>
    <scope>NUCLEOTIDE SEQUENCE [LARGE SCALE GENOMIC DNA]</scope>
    <source>
        <strain evidence="2 3">DSM 44666</strain>
    </source>
</reference>
<dbReference type="STRING" id="112248.SAMN05444392_104101"/>
<dbReference type="PANTHER" id="PTHR46795">
    <property type="entry name" value="ABC TRANSPORTER PERMEASE-RELATED-RELATED"/>
    <property type="match status" value="1"/>
</dbReference>
<dbReference type="InterPro" id="IPR052536">
    <property type="entry name" value="ABC-4_Integral_Memb_Prot"/>
</dbReference>
<accession>A0A1M4X3E1</accession>
<dbReference type="PANTHER" id="PTHR46795:SF2">
    <property type="entry name" value="ABC TRANSPORTER, PERMEASE PROTEIN"/>
    <property type="match status" value="1"/>
</dbReference>
<keyword evidence="1" id="KW-1133">Transmembrane helix</keyword>
<evidence type="ECO:0008006" key="4">
    <source>
        <dbReference type="Google" id="ProtNLM"/>
    </source>
</evidence>
<proteinExistence type="predicted"/>
<organism evidence="2 3">
    <name type="scientific">Seinonella peptonophila</name>
    <dbReference type="NCBI Taxonomy" id="112248"/>
    <lineage>
        <taxon>Bacteria</taxon>
        <taxon>Bacillati</taxon>
        <taxon>Bacillota</taxon>
        <taxon>Bacilli</taxon>
        <taxon>Bacillales</taxon>
        <taxon>Thermoactinomycetaceae</taxon>
        <taxon>Seinonella</taxon>
    </lineage>
</organism>